<protein>
    <submittedName>
        <fullName evidence="1">Uncharacterized protein</fullName>
    </submittedName>
</protein>
<comment type="caution">
    <text evidence="1">The sequence shown here is derived from an EMBL/GenBank/DDBJ whole genome shotgun (WGS) entry which is preliminary data.</text>
</comment>
<name>A0A2J7QV40_9NEOP</name>
<evidence type="ECO:0000313" key="2">
    <source>
        <dbReference type="Proteomes" id="UP000235965"/>
    </source>
</evidence>
<keyword evidence="2" id="KW-1185">Reference proteome</keyword>
<dbReference type="Proteomes" id="UP000235965">
    <property type="component" value="Unassembled WGS sequence"/>
</dbReference>
<gene>
    <name evidence="1" type="ORF">B7P43_G04883</name>
</gene>
<reference evidence="1 2" key="1">
    <citation type="submission" date="2017-12" db="EMBL/GenBank/DDBJ databases">
        <title>Hemimetabolous genomes reveal molecular basis of termite eusociality.</title>
        <authorList>
            <person name="Harrison M.C."/>
            <person name="Jongepier E."/>
            <person name="Robertson H.M."/>
            <person name="Arning N."/>
            <person name="Bitard-Feildel T."/>
            <person name="Chao H."/>
            <person name="Childers C.P."/>
            <person name="Dinh H."/>
            <person name="Doddapaneni H."/>
            <person name="Dugan S."/>
            <person name="Gowin J."/>
            <person name="Greiner C."/>
            <person name="Han Y."/>
            <person name="Hu H."/>
            <person name="Hughes D.S.T."/>
            <person name="Huylmans A.-K."/>
            <person name="Kemena C."/>
            <person name="Kremer L.P.M."/>
            <person name="Lee S.L."/>
            <person name="Lopez-Ezquerra A."/>
            <person name="Mallet L."/>
            <person name="Monroy-Kuhn J.M."/>
            <person name="Moser A."/>
            <person name="Murali S.C."/>
            <person name="Muzny D.M."/>
            <person name="Otani S."/>
            <person name="Piulachs M.-D."/>
            <person name="Poelchau M."/>
            <person name="Qu J."/>
            <person name="Schaub F."/>
            <person name="Wada-Katsumata A."/>
            <person name="Worley K.C."/>
            <person name="Xie Q."/>
            <person name="Ylla G."/>
            <person name="Poulsen M."/>
            <person name="Gibbs R.A."/>
            <person name="Schal C."/>
            <person name="Richards S."/>
            <person name="Belles X."/>
            <person name="Korb J."/>
            <person name="Bornberg-Bauer E."/>
        </authorList>
    </citation>
    <scope>NUCLEOTIDE SEQUENCE [LARGE SCALE GENOMIC DNA]</scope>
    <source>
        <tissue evidence="1">Whole body</tissue>
    </source>
</reference>
<evidence type="ECO:0000313" key="1">
    <source>
        <dbReference type="EMBL" id="PNF32450.1"/>
    </source>
</evidence>
<proteinExistence type="predicted"/>
<accession>A0A2J7QV40</accession>
<dbReference type="EMBL" id="NEVH01010479">
    <property type="protein sequence ID" value="PNF32450.1"/>
    <property type="molecule type" value="Genomic_DNA"/>
</dbReference>
<dbReference type="AlphaFoldDB" id="A0A2J7QV40"/>
<dbReference type="InParanoid" id="A0A2J7QV40"/>
<organism evidence="1 2">
    <name type="scientific">Cryptotermes secundus</name>
    <dbReference type="NCBI Taxonomy" id="105785"/>
    <lineage>
        <taxon>Eukaryota</taxon>
        <taxon>Metazoa</taxon>
        <taxon>Ecdysozoa</taxon>
        <taxon>Arthropoda</taxon>
        <taxon>Hexapoda</taxon>
        <taxon>Insecta</taxon>
        <taxon>Pterygota</taxon>
        <taxon>Neoptera</taxon>
        <taxon>Polyneoptera</taxon>
        <taxon>Dictyoptera</taxon>
        <taxon>Blattodea</taxon>
        <taxon>Blattoidea</taxon>
        <taxon>Termitoidae</taxon>
        <taxon>Kalotermitidae</taxon>
        <taxon>Cryptotermitinae</taxon>
        <taxon>Cryptotermes</taxon>
    </lineage>
</organism>
<sequence length="91" mass="10188">MATGPWSCREGEREFTRLSSEGAISAGHSCYLEKILGGFAPLSFLWLPYLLMDYPYYSGVSDPLSVINNKLYGLQFCRGTPDGQIHCYVIK</sequence>